<feature type="non-terminal residue" evidence="2">
    <location>
        <position position="300"/>
    </location>
</feature>
<dbReference type="Proteomes" id="UP001189429">
    <property type="component" value="Unassembled WGS sequence"/>
</dbReference>
<organism evidence="2 3">
    <name type="scientific">Prorocentrum cordatum</name>
    <dbReference type="NCBI Taxonomy" id="2364126"/>
    <lineage>
        <taxon>Eukaryota</taxon>
        <taxon>Sar</taxon>
        <taxon>Alveolata</taxon>
        <taxon>Dinophyceae</taxon>
        <taxon>Prorocentrales</taxon>
        <taxon>Prorocentraceae</taxon>
        <taxon>Prorocentrum</taxon>
    </lineage>
</organism>
<evidence type="ECO:0000256" key="1">
    <source>
        <dbReference type="SAM" id="MobiDB-lite"/>
    </source>
</evidence>
<proteinExistence type="predicted"/>
<accession>A0ABN9VU47</accession>
<feature type="region of interest" description="Disordered" evidence="1">
    <location>
        <begin position="125"/>
        <end position="147"/>
    </location>
</feature>
<keyword evidence="3" id="KW-1185">Reference proteome</keyword>
<evidence type="ECO:0000313" key="2">
    <source>
        <dbReference type="EMBL" id="CAK0876951.1"/>
    </source>
</evidence>
<feature type="compositionally biased region" description="Polar residues" evidence="1">
    <location>
        <begin position="126"/>
        <end position="140"/>
    </location>
</feature>
<feature type="region of interest" description="Disordered" evidence="1">
    <location>
        <begin position="1"/>
        <end position="20"/>
    </location>
</feature>
<feature type="compositionally biased region" description="Basic residues" evidence="1">
    <location>
        <begin position="210"/>
        <end position="229"/>
    </location>
</feature>
<feature type="region of interest" description="Disordered" evidence="1">
    <location>
        <begin position="32"/>
        <end position="97"/>
    </location>
</feature>
<dbReference type="EMBL" id="CAUYUJ010017684">
    <property type="protein sequence ID" value="CAK0876951.1"/>
    <property type="molecule type" value="Genomic_DNA"/>
</dbReference>
<feature type="compositionally biased region" description="Low complexity" evidence="1">
    <location>
        <begin position="80"/>
        <end position="90"/>
    </location>
</feature>
<gene>
    <name evidence="2" type="ORF">PCOR1329_LOCUS61138</name>
</gene>
<name>A0ABN9VU47_9DINO</name>
<feature type="compositionally biased region" description="Basic and acidic residues" evidence="1">
    <location>
        <begin position="68"/>
        <end position="79"/>
    </location>
</feature>
<sequence>MHARNGAFSRRRGCDNWPSNVRIVKNGGKCAKCWSPADLHSPPPKSARRTQGARQPRQSMFKGATWHDQNRPSPEDRDPTSLAAPPASRPALKEEPSILRRRLESKCEQTRDDARHLARALDPKYQATQKTTRSSVQAKNAATEEPKWRHAAAAKKPAEHGIVQAPQPVYTSDGNRIVFAVHDALFSGLANFDGESSSRRSSRTSGSRLKWLRSFKPQSKRRRSKRKKIGSPPRTKAGVDQEGSAAVGAGSAGDGQAAAQPPPNERPHADAPGSDDANYEELRHAADLQRKAALEEAEAK</sequence>
<protein>
    <submittedName>
        <fullName evidence="2">Uncharacterized protein</fullName>
    </submittedName>
</protein>
<feature type="compositionally biased region" description="Low complexity" evidence="1">
    <location>
        <begin position="243"/>
        <end position="259"/>
    </location>
</feature>
<feature type="region of interest" description="Disordered" evidence="1">
    <location>
        <begin position="190"/>
        <end position="279"/>
    </location>
</feature>
<reference evidence="2" key="1">
    <citation type="submission" date="2023-10" db="EMBL/GenBank/DDBJ databases">
        <authorList>
            <person name="Chen Y."/>
            <person name="Shah S."/>
            <person name="Dougan E. K."/>
            <person name="Thang M."/>
            <person name="Chan C."/>
        </authorList>
    </citation>
    <scope>NUCLEOTIDE SEQUENCE [LARGE SCALE GENOMIC DNA]</scope>
</reference>
<comment type="caution">
    <text evidence="2">The sequence shown here is derived from an EMBL/GenBank/DDBJ whole genome shotgun (WGS) entry which is preliminary data.</text>
</comment>
<evidence type="ECO:0000313" key="3">
    <source>
        <dbReference type="Proteomes" id="UP001189429"/>
    </source>
</evidence>